<dbReference type="PROSITE" id="PS51257">
    <property type="entry name" value="PROKAR_LIPOPROTEIN"/>
    <property type="match status" value="1"/>
</dbReference>
<evidence type="ECO:0008006" key="3">
    <source>
        <dbReference type="Google" id="ProtNLM"/>
    </source>
</evidence>
<dbReference type="InterPro" id="IPR011990">
    <property type="entry name" value="TPR-like_helical_dom_sf"/>
</dbReference>
<evidence type="ECO:0000313" key="2">
    <source>
        <dbReference type="Proteomes" id="UP000323161"/>
    </source>
</evidence>
<organism evidence="1 2">
    <name type="scientific">Marinobacter salinexigens</name>
    <dbReference type="NCBI Taxonomy" id="2919747"/>
    <lineage>
        <taxon>Bacteria</taxon>
        <taxon>Pseudomonadati</taxon>
        <taxon>Pseudomonadota</taxon>
        <taxon>Gammaproteobacteria</taxon>
        <taxon>Pseudomonadales</taxon>
        <taxon>Marinobacteraceae</taxon>
        <taxon>Marinobacter</taxon>
    </lineage>
</organism>
<name>A0A5B0VEQ9_9GAMM</name>
<gene>
    <name evidence="1" type="ORF">FWJ25_13205</name>
</gene>
<accession>A0A5B0VEQ9</accession>
<dbReference type="AlphaFoldDB" id="A0A5B0VEQ9"/>
<reference evidence="1 2" key="1">
    <citation type="submission" date="2019-08" db="EMBL/GenBank/DDBJ databases">
        <title>Marinobacter ZYF650 sp. nov., a marine bacterium isolated from seawater of the Mariana trench.</title>
        <authorList>
            <person name="Ahmad W."/>
        </authorList>
    </citation>
    <scope>NUCLEOTIDE SEQUENCE [LARGE SCALE GENOMIC DNA]</scope>
    <source>
        <strain evidence="1 2">ZYF650</strain>
    </source>
</reference>
<dbReference type="Gene3D" id="1.25.40.10">
    <property type="entry name" value="Tetratricopeptide repeat domain"/>
    <property type="match status" value="1"/>
</dbReference>
<dbReference type="Proteomes" id="UP000323161">
    <property type="component" value="Unassembled WGS sequence"/>
</dbReference>
<evidence type="ECO:0000313" key="1">
    <source>
        <dbReference type="EMBL" id="KAA1172898.1"/>
    </source>
</evidence>
<keyword evidence="2" id="KW-1185">Reference proteome</keyword>
<protein>
    <recommendedName>
        <fullName evidence="3">Tetratricopeptide repeat protein</fullName>
    </recommendedName>
</protein>
<dbReference type="SUPFAM" id="SSF48452">
    <property type="entry name" value="TPR-like"/>
    <property type="match status" value="1"/>
</dbReference>
<sequence length="414" mass="45132">MWSTDKGMMKPVLATLIAGTLAGCATGPKVYDRADLAPAEQSLVSGKPDVLKTDFQNLFEEGQRNKVLNLMEIGVKAYRAGYHQEAKNTLTQARLEIENVYADNDAARKARSIWYEEAEKDFKGEPYERSMVYLYLGLIYLEEGDYGNARASFLAGLLQDAFAEEEQNSTDFALLLYLAGWSAMQMGSDQLAKEHFEELKLYRPDAPIPDASDNALLLVETGNSPRKLGDGVGHYQLVYRRGKNFRDVGAEYRNGEEWSPVYPMEDIFFQASTRGGRAIDRIVEGQIQYKENTRAVGSTLSNVSQNSTLAGFSAAAGGAAAAGFAAISLISVAADGMSASANTRADIRYWHGLPDTIHLMPVTATAGDPVTIRFLDENGRPVPGLTDSTEFKFDGRGAGLAFATSRRPTPGGSQ</sequence>
<dbReference type="EMBL" id="VTUU01000006">
    <property type="protein sequence ID" value="KAA1172898.1"/>
    <property type="molecule type" value="Genomic_DNA"/>
</dbReference>
<comment type="caution">
    <text evidence="1">The sequence shown here is derived from an EMBL/GenBank/DDBJ whole genome shotgun (WGS) entry which is preliminary data.</text>
</comment>
<dbReference type="RefSeq" id="WP_149600856.1">
    <property type="nucleotide sequence ID" value="NZ_VTUU01000006.1"/>
</dbReference>
<proteinExistence type="predicted"/>